<comment type="caution">
    <text evidence="2">The sequence shown here is derived from an EMBL/GenBank/DDBJ whole genome shotgun (WGS) entry which is preliminary data.</text>
</comment>
<dbReference type="PANTHER" id="PTHR18964">
    <property type="entry name" value="ROK (REPRESSOR, ORF, KINASE) FAMILY"/>
    <property type="match status" value="1"/>
</dbReference>
<comment type="similarity">
    <text evidence="1">Belongs to the ROK (NagC/XylR) family.</text>
</comment>
<dbReference type="InterPro" id="IPR043129">
    <property type="entry name" value="ATPase_NBD"/>
</dbReference>
<dbReference type="Proteomes" id="UP000078272">
    <property type="component" value="Unassembled WGS sequence"/>
</dbReference>
<dbReference type="InterPro" id="IPR027417">
    <property type="entry name" value="P-loop_NTPase"/>
</dbReference>
<dbReference type="OrthoDB" id="9810372at2"/>
<dbReference type="STRING" id="401562.NS365_11310"/>
<dbReference type="Gene3D" id="3.40.50.300">
    <property type="entry name" value="P-loop containing nucleotide triphosphate hydrolases"/>
    <property type="match status" value="1"/>
</dbReference>
<sequence>MAGRNAIGIDIGGTHIRAARVSPEGEILARARIASAPDPHLVLERIEALAAELDDGSVAAMGVGVPGRVDFGARRVLSGGYVDLSRVPLAEHLEARFGWPVTVDNDCSMALVAEARVGAGRGAENIVMLTIGTGIGGAILEGGRLLRSRGTAGQLGHILVDPAGEPCLCGKRGCVETVSSGTALGRHIARAGLPAGTSAAELLARRAGGDEVARGVLQAWAGPLRHAIDDLVAILDPELVLLGGGLGEAAFAALSGIEKTACWYDSPVAPARLGDDAGVIGAALAALPERSSARKRLVLVNGVPASGKSGVARALSDETGWPILSIDTVKNPFLAEIEGVDRPFNRKLGRASMAAMFALAREAPEGTTFILDAWFGFQPRDFLDPLLADAGVGSVVELWCSAPPETIGARYAARVADRPVGHPGLDYVPELIALAARARPLDLGPRLDVDTTTALDAARLKGWVLSALDGTVRPSLAA</sequence>
<dbReference type="Pfam" id="PF00480">
    <property type="entry name" value="ROK"/>
    <property type="match status" value="1"/>
</dbReference>
<proteinExistence type="inferred from homology"/>
<dbReference type="AlphaFoldDB" id="A0A175RAQ5"/>
<evidence type="ECO:0000256" key="1">
    <source>
        <dbReference type="ARBA" id="ARBA00006479"/>
    </source>
</evidence>
<organism evidence="2 3">
    <name type="scientific">Aureimonas ureilytica</name>
    <dbReference type="NCBI Taxonomy" id="401562"/>
    <lineage>
        <taxon>Bacteria</taxon>
        <taxon>Pseudomonadati</taxon>
        <taxon>Pseudomonadota</taxon>
        <taxon>Alphaproteobacteria</taxon>
        <taxon>Hyphomicrobiales</taxon>
        <taxon>Aurantimonadaceae</taxon>
        <taxon>Aureimonas</taxon>
    </lineage>
</organism>
<name>A0A175RAQ5_9HYPH</name>
<accession>A0A175RAQ5</accession>
<dbReference type="PATRIC" id="fig|401562.3.peg.171"/>
<dbReference type="InterPro" id="IPR000600">
    <property type="entry name" value="ROK"/>
</dbReference>
<dbReference type="SUPFAM" id="SSF52540">
    <property type="entry name" value="P-loop containing nucleoside triphosphate hydrolases"/>
    <property type="match status" value="1"/>
</dbReference>
<dbReference type="Pfam" id="PF13671">
    <property type="entry name" value="AAA_33"/>
    <property type="match status" value="1"/>
</dbReference>
<reference evidence="2 3" key="1">
    <citation type="journal article" date="2016" name="Front. Microbiol.">
        <title>Genomic Resource of Rice Seed Associated Bacteria.</title>
        <authorList>
            <person name="Midha S."/>
            <person name="Bansal K."/>
            <person name="Sharma S."/>
            <person name="Kumar N."/>
            <person name="Patil P.P."/>
            <person name="Chaudhry V."/>
            <person name="Patil P.B."/>
        </authorList>
    </citation>
    <scope>NUCLEOTIDE SEQUENCE [LARGE SCALE GENOMIC DNA]</scope>
    <source>
        <strain evidence="2 3">NS226</strain>
    </source>
</reference>
<dbReference type="RefSeq" id="WP_058634019.1">
    <property type="nucleotide sequence ID" value="NZ_LDPZ01000010.1"/>
</dbReference>
<gene>
    <name evidence="2" type="ORF">NS226_04775</name>
</gene>
<dbReference type="PANTHER" id="PTHR18964:SF149">
    <property type="entry name" value="BIFUNCTIONAL UDP-N-ACETYLGLUCOSAMINE 2-EPIMERASE_N-ACETYLMANNOSAMINE KINASE"/>
    <property type="match status" value="1"/>
</dbReference>
<evidence type="ECO:0000313" key="2">
    <source>
        <dbReference type="EMBL" id="KTQ97265.1"/>
    </source>
</evidence>
<protein>
    <submittedName>
        <fullName evidence="2">Transcriptional regulator</fullName>
    </submittedName>
</protein>
<dbReference type="EMBL" id="LDPZ01000010">
    <property type="protein sequence ID" value="KTQ97265.1"/>
    <property type="molecule type" value="Genomic_DNA"/>
</dbReference>
<evidence type="ECO:0000313" key="3">
    <source>
        <dbReference type="Proteomes" id="UP000078272"/>
    </source>
</evidence>
<dbReference type="SUPFAM" id="SSF53067">
    <property type="entry name" value="Actin-like ATPase domain"/>
    <property type="match status" value="1"/>
</dbReference>
<dbReference type="Gene3D" id="3.30.420.40">
    <property type="match status" value="2"/>
</dbReference>